<accession>A0A3B0CDZ3</accession>
<name>A0A3B0CDZ3_9FLAO</name>
<reference evidence="1 2" key="1">
    <citation type="submission" date="2018-10" db="EMBL/GenBank/DDBJ databases">
        <title>Ulvibacterium marinum gen. nov., sp. nov., a novel marine bacterium of the family Flavobacteriaceae, isolated from a culture of the green alga Ulva prolifera.</title>
        <authorList>
            <person name="Zhang Z."/>
        </authorList>
    </citation>
    <scope>NUCLEOTIDE SEQUENCE [LARGE SCALE GENOMIC DNA]</scope>
    <source>
        <strain evidence="1 2">CCMM003</strain>
    </source>
</reference>
<evidence type="ECO:0000313" key="1">
    <source>
        <dbReference type="EMBL" id="RKN81186.1"/>
    </source>
</evidence>
<keyword evidence="2" id="KW-1185">Reference proteome</keyword>
<evidence type="ECO:0000313" key="2">
    <source>
        <dbReference type="Proteomes" id="UP000276603"/>
    </source>
</evidence>
<sequence>MVLVKPKIPAEKVPFLLVHFLWASKENEQYRFVMGLSQCTEICPTNFCTVVTGGLIITEINLTNFSSSKGFQLETIDSAFLVAYHKAYKPAG</sequence>
<gene>
    <name evidence="1" type="ORF">D7Z94_09600</name>
</gene>
<protein>
    <submittedName>
        <fullName evidence="1">Uncharacterized protein</fullName>
    </submittedName>
</protein>
<comment type="caution">
    <text evidence="1">The sequence shown here is derived from an EMBL/GenBank/DDBJ whole genome shotgun (WGS) entry which is preliminary data.</text>
</comment>
<proteinExistence type="predicted"/>
<dbReference type="EMBL" id="RBCJ01000002">
    <property type="protein sequence ID" value="RKN81186.1"/>
    <property type="molecule type" value="Genomic_DNA"/>
</dbReference>
<dbReference type="AlphaFoldDB" id="A0A3B0CDZ3"/>
<dbReference type="Proteomes" id="UP000276603">
    <property type="component" value="Unassembled WGS sequence"/>
</dbReference>
<organism evidence="1 2">
    <name type="scientific">Ulvibacterium marinum</name>
    <dbReference type="NCBI Taxonomy" id="2419782"/>
    <lineage>
        <taxon>Bacteria</taxon>
        <taxon>Pseudomonadati</taxon>
        <taxon>Bacteroidota</taxon>
        <taxon>Flavobacteriia</taxon>
        <taxon>Flavobacteriales</taxon>
        <taxon>Flavobacteriaceae</taxon>
        <taxon>Ulvibacterium</taxon>
    </lineage>
</organism>